<proteinExistence type="inferred from homology"/>
<evidence type="ECO:0000256" key="6">
    <source>
        <dbReference type="ARBA" id="ARBA00022989"/>
    </source>
</evidence>
<dbReference type="InterPro" id="IPR036259">
    <property type="entry name" value="MFS_trans_sf"/>
</dbReference>
<feature type="transmembrane region" description="Helical" evidence="12">
    <location>
        <begin position="267"/>
        <end position="291"/>
    </location>
</feature>
<evidence type="ECO:0000256" key="7">
    <source>
        <dbReference type="ARBA" id="ARBA00023053"/>
    </source>
</evidence>
<feature type="transmembrane region" description="Helical" evidence="12">
    <location>
        <begin position="203"/>
        <end position="222"/>
    </location>
</feature>
<feature type="transmembrane region" description="Helical" evidence="12">
    <location>
        <begin position="436"/>
        <end position="463"/>
    </location>
</feature>
<feature type="transmembrane region" description="Helical" evidence="12">
    <location>
        <begin position="179"/>
        <end position="197"/>
    </location>
</feature>
<keyword evidence="5" id="KW-0769">Symport</keyword>
<evidence type="ECO:0000256" key="2">
    <source>
        <dbReference type="ARBA" id="ARBA00008586"/>
    </source>
</evidence>
<feature type="transmembrane region" description="Helical" evidence="12">
    <location>
        <begin position="399"/>
        <end position="424"/>
    </location>
</feature>
<comment type="subcellular location">
    <subcellularLocation>
        <location evidence="1">Membrane</location>
        <topology evidence="1">Multi-pass membrane protein</topology>
    </subcellularLocation>
</comment>
<evidence type="ECO:0000256" key="5">
    <source>
        <dbReference type="ARBA" id="ARBA00022847"/>
    </source>
</evidence>
<evidence type="ECO:0000259" key="13">
    <source>
        <dbReference type="PROSITE" id="PS50850"/>
    </source>
</evidence>
<evidence type="ECO:0000256" key="8">
    <source>
        <dbReference type="ARBA" id="ARBA00023136"/>
    </source>
</evidence>
<feature type="transmembrane region" description="Helical" evidence="12">
    <location>
        <begin position="37"/>
        <end position="60"/>
    </location>
</feature>
<dbReference type="EMBL" id="OV651822">
    <property type="protein sequence ID" value="CAH1100075.1"/>
    <property type="molecule type" value="Genomic_DNA"/>
</dbReference>
<reference evidence="14" key="1">
    <citation type="submission" date="2022-01" db="EMBL/GenBank/DDBJ databases">
        <authorList>
            <person name="King R."/>
        </authorList>
    </citation>
    <scope>NUCLEOTIDE SEQUENCE</scope>
</reference>
<evidence type="ECO:0000256" key="10">
    <source>
        <dbReference type="ARBA" id="ARBA00054632"/>
    </source>
</evidence>
<dbReference type="Proteomes" id="UP001153636">
    <property type="component" value="Chromosome 10"/>
</dbReference>
<dbReference type="Gene3D" id="1.20.1250.20">
    <property type="entry name" value="MFS general substrate transporter like domains"/>
    <property type="match status" value="2"/>
</dbReference>
<name>A0A9P0CHP4_9CUCU</name>
<feature type="transmembrane region" description="Helical" evidence="12">
    <location>
        <begin position="108"/>
        <end position="131"/>
    </location>
</feature>
<keyword evidence="7" id="KW-0915">Sodium</keyword>
<comment type="function">
    <text evidence="10">May be an inorganic phosphate cotransporter.</text>
</comment>
<dbReference type="GO" id="GO:0016020">
    <property type="term" value="C:membrane"/>
    <property type="evidence" value="ECO:0007669"/>
    <property type="project" value="UniProtKB-SubCell"/>
</dbReference>
<dbReference type="PANTHER" id="PTHR11662:SF280">
    <property type="entry name" value="FI21844P1-RELATED"/>
    <property type="match status" value="1"/>
</dbReference>
<dbReference type="InterPro" id="IPR020846">
    <property type="entry name" value="MFS_dom"/>
</dbReference>
<dbReference type="GO" id="GO:0006820">
    <property type="term" value="P:monoatomic anion transport"/>
    <property type="evidence" value="ECO:0007669"/>
    <property type="project" value="TreeGrafter"/>
</dbReference>
<feature type="transmembrane region" description="Helical" evidence="12">
    <location>
        <begin position="370"/>
        <end position="387"/>
    </location>
</feature>
<evidence type="ECO:0000256" key="12">
    <source>
        <dbReference type="SAM" id="Phobius"/>
    </source>
</evidence>
<feature type="transmembrane region" description="Helical" evidence="12">
    <location>
        <begin position="342"/>
        <end position="358"/>
    </location>
</feature>
<dbReference type="AlphaFoldDB" id="A0A9P0CHP4"/>
<dbReference type="GO" id="GO:0015293">
    <property type="term" value="F:symporter activity"/>
    <property type="evidence" value="ECO:0007669"/>
    <property type="project" value="UniProtKB-KW"/>
</dbReference>
<evidence type="ECO:0000313" key="15">
    <source>
        <dbReference type="Proteomes" id="UP001153636"/>
    </source>
</evidence>
<evidence type="ECO:0000256" key="4">
    <source>
        <dbReference type="ARBA" id="ARBA00022692"/>
    </source>
</evidence>
<evidence type="ECO:0000256" key="1">
    <source>
        <dbReference type="ARBA" id="ARBA00004141"/>
    </source>
</evidence>
<keyword evidence="8 12" id="KW-0472">Membrane</keyword>
<accession>A0A9P0CHP4</accession>
<feature type="transmembrane region" description="Helical" evidence="12">
    <location>
        <begin position="80"/>
        <end position="101"/>
    </location>
</feature>
<dbReference type="InterPro" id="IPR011701">
    <property type="entry name" value="MFS"/>
</dbReference>
<dbReference type="FunFam" id="1.20.1250.20:FF:000003">
    <property type="entry name" value="Solute carrier family 17 member 3"/>
    <property type="match status" value="1"/>
</dbReference>
<keyword evidence="9" id="KW-0739">Sodium transport</keyword>
<keyword evidence="4 12" id="KW-0812">Transmembrane</keyword>
<gene>
    <name evidence="14" type="ORF">PSYICH_LOCUS1575</name>
</gene>
<comment type="similarity">
    <text evidence="2">Belongs to the major facilitator superfamily. Sodium/anion cotransporter family.</text>
</comment>
<feature type="domain" description="Major facilitator superfamily (MFS) profile" evidence="13">
    <location>
        <begin position="38"/>
        <end position="460"/>
    </location>
</feature>
<evidence type="ECO:0000256" key="9">
    <source>
        <dbReference type="ARBA" id="ARBA00023201"/>
    </source>
</evidence>
<feature type="transmembrane region" description="Helical" evidence="12">
    <location>
        <begin position="137"/>
        <end position="158"/>
    </location>
</feature>
<keyword evidence="3" id="KW-0813">Transport</keyword>
<dbReference type="PROSITE" id="PS50850">
    <property type="entry name" value="MFS"/>
    <property type="match status" value="1"/>
</dbReference>
<sequence length="481" mass="53269">MVADQKLTNEQYEILMKNSKIVDNHGPTIGKRHIQTLLVFLVIFMNYVMRVSMSIIIVAMTDPNASINKDIPTYNWTDKSLIMTSFMWGYMVPQIAAGYLATVFGAKWFLAGTLFCSSLSGFFIPLVAANLGSKGVIAMRIIQGLTQSFMFPSVHAFLGKWVPLQERSRLGTLPYMGSAIGVITSMLLTGVIASSWYGWPMALYLYGGVGLVVAVLFSYFCASEPDLHSTITKEEKYYIQNNLCENGSGNTKDIPVPWFEIFTSLPFWALIVSQIGFSWGNWTLLFETPIYMNHVMKFDLKSNSVLCSLPYIAEASCTMFYGFLADYLIVKKILTIGRTRKIMNTCGLLLPAIFMFLLAQCNSDDAHKAIIYLVLIGVASGAVKSGYNVNQIDLSPNFAGVLMGICNGLSAAVSSLGPMVVYVVVTNEEDTSQWKLVFYIAAAVSIVCLVFGIIFGSGSVQLWNEGNKRFRENYQQVPLKA</sequence>
<protein>
    <recommendedName>
        <fullName evidence="11">Putative inorganic phosphate cotransporter</fullName>
    </recommendedName>
</protein>
<keyword evidence="15" id="KW-1185">Reference proteome</keyword>
<feature type="transmembrane region" description="Helical" evidence="12">
    <location>
        <begin position="311"/>
        <end position="330"/>
    </location>
</feature>
<dbReference type="PANTHER" id="PTHR11662">
    <property type="entry name" value="SOLUTE CARRIER FAMILY 17"/>
    <property type="match status" value="1"/>
</dbReference>
<dbReference type="SUPFAM" id="SSF103473">
    <property type="entry name" value="MFS general substrate transporter"/>
    <property type="match status" value="1"/>
</dbReference>
<organism evidence="14 15">
    <name type="scientific">Psylliodes chrysocephalus</name>
    <dbReference type="NCBI Taxonomy" id="3402493"/>
    <lineage>
        <taxon>Eukaryota</taxon>
        <taxon>Metazoa</taxon>
        <taxon>Ecdysozoa</taxon>
        <taxon>Arthropoda</taxon>
        <taxon>Hexapoda</taxon>
        <taxon>Insecta</taxon>
        <taxon>Pterygota</taxon>
        <taxon>Neoptera</taxon>
        <taxon>Endopterygota</taxon>
        <taxon>Coleoptera</taxon>
        <taxon>Polyphaga</taxon>
        <taxon>Cucujiformia</taxon>
        <taxon>Chrysomeloidea</taxon>
        <taxon>Chrysomelidae</taxon>
        <taxon>Galerucinae</taxon>
        <taxon>Alticini</taxon>
        <taxon>Psylliodes</taxon>
    </lineage>
</organism>
<evidence type="ECO:0000313" key="14">
    <source>
        <dbReference type="EMBL" id="CAH1100075.1"/>
    </source>
</evidence>
<keyword evidence="6 12" id="KW-1133">Transmembrane helix</keyword>
<keyword evidence="9" id="KW-0406">Ion transport</keyword>
<dbReference type="FunFam" id="1.20.1250.20:FF:000144">
    <property type="entry name" value="Picot, isoform B"/>
    <property type="match status" value="1"/>
</dbReference>
<dbReference type="GO" id="GO:0006814">
    <property type="term" value="P:sodium ion transport"/>
    <property type="evidence" value="ECO:0007669"/>
    <property type="project" value="UniProtKB-KW"/>
</dbReference>
<dbReference type="InterPro" id="IPR050382">
    <property type="entry name" value="MFS_Na/Anion_cotransporter"/>
</dbReference>
<dbReference type="Pfam" id="PF07690">
    <property type="entry name" value="MFS_1"/>
    <property type="match status" value="1"/>
</dbReference>
<evidence type="ECO:0000256" key="3">
    <source>
        <dbReference type="ARBA" id="ARBA00022448"/>
    </source>
</evidence>
<evidence type="ECO:0000256" key="11">
    <source>
        <dbReference type="ARBA" id="ARBA00068450"/>
    </source>
</evidence>
<dbReference type="OrthoDB" id="2985014at2759"/>